<feature type="compositionally biased region" description="Basic and acidic residues" evidence="2">
    <location>
        <begin position="530"/>
        <end position="543"/>
    </location>
</feature>
<organism evidence="3 4">
    <name type="scientific">Amylocarpus encephaloides</name>
    <dbReference type="NCBI Taxonomy" id="45428"/>
    <lineage>
        <taxon>Eukaryota</taxon>
        <taxon>Fungi</taxon>
        <taxon>Dikarya</taxon>
        <taxon>Ascomycota</taxon>
        <taxon>Pezizomycotina</taxon>
        <taxon>Leotiomycetes</taxon>
        <taxon>Helotiales</taxon>
        <taxon>Helotiales incertae sedis</taxon>
        <taxon>Amylocarpus</taxon>
    </lineage>
</organism>
<comment type="caution">
    <text evidence="3">The sequence shown here is derived from an EMBL/GenBank/DDBJ whole genome shotgun (WGS) entry which is preliminary data.</text>
</comment>
<accession>A0A9P7YSE4</accession>
<feature type="region of interest" description="Disordered" evidence="2">
    <location>
        <begin position="530"/>
        <end position="560"/>
    </location>
</feature>
<dbReference type="EMBL" id="MU251362">
    <property type="protein sequence ID" value="KAG9239074.1"/>
    <property type="molecule type" value="Genomic_DNA"/>
</dbReference>
<feature type="region of interest" description="Disordered" evidence="2">
    <location>
        <begin position="78"/>
        <end position="107"/>
    </location>
</feature>
<evidence type="ECO:0000256" key="1">
    <source>
        <dbReference type="SAM" id="Coils"/>
    </source>
</evidence>
<dbReference type="OrthoDB" id="5369448at2759"/>
<protein>
    <recommendedName>
        <fullName evidence="5">Pathway-specific nitrogen regulator</fullName>
    </recommendedName>
</protein>
<gene>
    <name evidence="3" type="ORF">BJ875DRAFT_348058</name>
</gene>
<evidence type="ECO:0008006" key="5">
    <source>
        <dbReference type="Google" id="ProtNLM"/>
    </source>
</evidence>
<name>A0A9P7YSE4_9HELO</name>
<dbReference type="Proteomes" id="UP000824998">
    <property type="component" value="Unassembled WGS sequence"/>
</dbReference>
<feature type="non-terminal residue" evidence="3">
    <location>
        <position position="612"/>
    </location>
</feature>
<feature type="region of interest" description="Disordered" evidence="2">
    <location>
        <begin position="472"/>
        <end position="514"/>
    </location>
</feature>
<feature type="region of interest" description="Disordered" evidence="2">
    <location>
        <begin position="151"/>
        <end position="246"/>
    </location>
</feature>
<keyword evidence="1" id="KW-0175">Coiled coil</keyword>
<feature type="compositionally biased region" description="Basic and acidic residues" evidence="2">
    <location>
        <begin position="487"/>
        <end position="514"/>
    </location>
</feature>
<feature type="compositionally biased region" description="Acidic residues" evidence="2">
    <location>
        <begin position="78"/>
        <end position="88"/>
    </location>
</feature>
<feature type="non-terminal residue" evidence="3">
    <location>
        <position position="1"/>
    </location>
</feature>
<dbReference type="AlphaFoldDB" id="A0A9P7YSE4"/>
<feature type="compositionally biased region" description="Basic and acidic residues" evidence="2">
    <location>
        <begin position="155"/>
        <end position="194"/>
    </location>
</feature>
<evidence type="ECO:0000313" key="4">
    <source>
        <dbReference type="Proteomes" id="UP000824998"/>
    </source>
</evidence>
<evidence type="ECO:0000256" key="2">
    <source>
        <dbReference type="SAM" id="MobiDB-lite"/>
    </source>
</evidence>
<reference evidence="3" key="1">
    <citation type="journal article" date="2021" name="IMA Fungus">
        <title>Genomic characterization of three marine fungi, including Emericellopsis atlantica sp. nov. with signatures of a generalist lifestyle and marine biomass degradation.</title>
        <authorList>
            <person name="Hagestad O.C."/>
            <person name="Hou L."/>
            <person name="Andersen J.H."/>
            <person name="Hansen E.H."/>
            <person name="Altermark B."/>
            <person name="Li C."/>
            <person name="Kuhnert E."/>
            <person name="Cox R.J."/>
            <person name="Crous P.W."/>
            <person name="Spatafora J.W."/>
            <person name="Lail K."/>
            <person name="Amirebrahimi M."/>
            <person name="Lipzen A."/>
            <person name="Pangilinan J."/>
            <person name="Andreopoulos W."/>
            <person name="Hayes R.D."/>
            <person name="Ng V."/>
            <person name="Grigoriev I.V."/>
            <person name="Jackson S.A."/>
            <person name="Sutton T.D.S."/>
            <person name="Dobson A.D.W."/>
            <person name="Rama T."/>
        </authorList>
    </citation>
    <scope>NUCLEOTIDE SEQUENCE</scope>
    <source>
        <strain evidence="3">TRa018bII</strain>
    </source>
</reference>
<evidence type="ECO:0000313" key="3">
    <source>
        <dbReference type="EMBL" id="KAG9239074.1"/>
    </source>
</evidence>
<proteinExistence type="predicted"/>
<feature type="compositionally biased region" description="Low complexity" evidence="2">
    <location>
        <begin position="203"/>
        <end position="216"/>
    </location>
</feature>
<feature type="coiled-coil region" evidence="1">
    <location>
        <begin position="3"/>
        <end position="30"/>
    </location>
</feature>
<keyword evidence="4" id="KW-1185">Reference proteome</keyword>
<sequence>DGHTDSEEEHDARERQIDRIEAQIQAAARAVIASIQDDNYDANEDSVLSIQTDESHEPQGTKAIYDGTKLSYEEGTELTYESETDQQSELERGTGGTEITYDSGNEEVSELAKDVDVNFERTYVHASREDGLPRTIEGTDHDIPIQSIEEANEPGWEHHKDLSNDDNTLDKHEFEHDGISEQDKGGDSSSHHDGDIDDDDVFSRNSSNSNRSSLNSCHDLHSGEETFSQKGLTSPAVGEEAGTRRESDPLVLLHVTVLPLQWPYSHLMTLPDLPDTLQGVKENWRSLQDKLGDTVLERGVLLPHPQDSYEVLEERLLEALELPVRPRALILKCGHYMGPGELEASSSEDEGGGYWLEKDSQRKWCDTCRRDVRLESSGLPDQKRFRVKIYASNGLMHAGAWAAAWREMERVDVEIGPWIEPSQHTQLENLAILKPKINDEEPDDGFVDEDVDEHGSVQVNDQEGVENHLVEDGGIDTTTARDINAPQDHDQELESEKVDKNPEEHLEEREKSVADYENEMRELLLEEERMRESHERAQREHSIPEIPELPQPRPRTRRGINEDSLSELLVAAFKVAMRDRKNIALVLLSFLVVILALRPATPTIPLTNSSVP</sequence>